<dbReference type="RefSeq" id="WP_045928238.1">
    <property type="nucleotide sequence ID" value="NZ_JBHSZS010000010.1"/>
</dbReference>
<sequence>MDELEKNEILGDLYAYYGGLLTKSQQSYFEDYYYNDLSLGEIAINHHVSRQAVYDNLRRCRKLLKNYENNLHMQRDYNMIEDKLAKVLVALKKSKSSQALQITTDLINQLRGE</sequence>
<dbReference type="EMBL" id="JXBY01000020">
    <property type="protein sequence ID" value="KJY55086.1"/>
    <property type="molecule type" value="Genomic_DNA"/>
</dbReference>
<dbReference type="InterPro" id="IPR007394">
    <property type="entry name" value="UPF0122"/>
</dbReference>
<dbReference type="Pfam" id="PF04297">
    <property type="entry name" value="UPF0122"/>
    <property type="match status" value="1"/>
</dbReference>
<dbReference type="HAMAP" id="MF_00245">
    <property type="entry name" value="UPF0122"/>
    <property type="match status" value="1"/>
</dbReference>
<evidence type="ECO:0000256" key="3">
    <source>
        <dbReference type="HAMAP-Rule" id="MF_00245"/>
    </source>
</evidence>
<organism evidence="4 5">
    <name type="scientific">Lactobacillus kullabergensis</name>
    <dbReference type="NCBI Taxonomy" id="1218493"/>
    <lineage>
        <taxon>Bacteria</taxon>
        <taxon>Bacillati</taxon>
        <taxon>Bacillota</taxon>
        <taxon>Bacilli</taxon>
        <taxon>Lactobacillales</taxon>
        <taxon>Lactobacillaceae</taxon>
        <taxon>Lactobacillus</taxon>
    </lineage>
</organism>
<dbReference type="OrthoDB" id="6392at2"/>
<dbReference type="InterPro" id="IPR054831">
    <property type="entry name" value="UPF0122_fam_protein"/>
</dbReference>
<dbReference type="SUPFAM" id="SSF88659">
    <property type="entry name" value="Sigma3 and sigma4 domains of RNA polymerase sigma factors"/>
    <property type="match status" value="1"/>
</dbReference>
<dbReference type="InterPro" id="IPR013324">
    <property type="entry name" value="RNA_pol_sigma_r3/r4-like"/>
</dbReference>
<dbReference type="PANTHER" id="PTHR40083">
    <property type="entry name" value="UPF0122 PROTEIN CBO2450/CLC_2298"/>
    <property type="match status" value="1"/>
</dbReference>
<comment type="similarity">
    <text evidence="1 3">Belongs to the UPF0122 family.</text>
</comment>
<comment type="function">
    <text evidence="2 3">Might take part in the signal recognition particle (SRP) pathway. This is inferred from the conservation of its genetic proximity to ftsY/ffh. May be a regulatory protein.</text>
</comment>
<dbReference type="Gene3D" id="1.10.10.10">
    <property type="entry name" value="Winged helix-like DNA-binding domain superfamily/Winged helix DNA-binding domain"/>
    <property type="match status" value="1"/>
</dbReference>
<reference evidence="4 5" key="1">
    <citation type="submission" date="2014-12" db="EMBL/GenBank/DDBJ databases">
        <title>Comparative genomics of the lactic acid bacteria isolated from the honey bee gut.</title>
        <authorList>
            <person name="Ellegaard K.M."/>
            <person name="Tamarit D."/>
            <person name="Javelind E."/>
            <person name="Olofsson T."/>
            <person name="Andersson S.G."/>
            <person name="Vasquez A."/>
        </authorList>
    </citation>
    <scope>NUCLEOTIDE SEQUENCE [LARGE SCALE GENOMIC DNA]</scope>
    <source>
        <strain evidence="4 5">Biut2</strain>
    </source>
</reference>
<dbReference type="HOGENOM" id="CLU_129218_1_0_9"/>
<name>A0A0F4LC19_9LACO</name>
<evidence type="ECO:0000313" key="5">
    <source>
        <dbReference type="Proteomes" id="UP000033533"/>
    </source>
</evidence>
<proteinExistence type="inferred from homology"/>
<dbReference type="PANTHER" id="PTHR40083:SF1">
    <property type="entry name" value="UPF0122 PROTEIN YLXM"/>
    <property type="match status" value="1"/>
</dbReference>
<comment type="caution">
    <text evidence="4">The sequence shown here is derived from an EMBL/GenBank/DDBJ whole genome shotgun (WGS) entry which is preliminary data.</text>
</comment>
<dbReference type="AlphaFoldDB" id="A0A0F4LC19"/>
<protein>
    <recommendedName>
        <fullName evidence="3">UPF0122 protein JF76_11720</fullName>
    </recommendedName>
</protein>
<dbReference type="InterPro" id="IPR036388">
    <property type="entry name" value="WH-like_DNA-bd_sf"/>
</dbReference>
<evidence type="ECO:0000256" key="1">
    <source>
        <dbReference type="ARBA" id="ARBA00008720"/>
    </source>
</evidence>
<evidence type="ECO:0000256" key="2">
    <source>
        <dbReference type="ARBA" id="ARBA00024764"/>
    </source>
</evidence>
<dbReference type="STRING" id="1218493.JF76_11720"/>
<dbReference type="NCBIfam" id="NF045758">
    <property type="entry name" value="YlxM"/>
    <property type="match status" value="1"/>
</dbReference>
<dbReference type="Proteomes" id="UP000033533">
    <property type="component" value="Unassembled WGS sequence"/>
</dbReference>
<dbReference type="PATRIC" id="fig|1218493.3.peg.1230"/>
<accession>A0A0F4LC19</accession>
<gene>
    <name evidence="4" type="ORF">JF76_11720</name>
</gene>
<evidence type="ECO:0000313" key="4">
    <source>
        <dbReference type="EMBL" id="KJY55086.1"/>
    </source>
</evidence>